<evidence type="ECO:0000313" key="9">
    <source>
        <dbReference type="RefSeq" id="XP_013095451.2"/>
    </source>
</evidence>
<evidence type="ECO:0000256" key="6">
    <source>
        <dbReference type="SAM" id="MobiDB-lite"/>
    </source>
</evidence>
<feature type="region of interest" description="Disordered" evidence="6">
    <location>
        <begin position="323"/>
        <end position="345"/>
    </location>
</feature>
<dbReference type="AlphaFoldDB" id="A0A9U8ENL5"/>
<evidence type="ECO:0000256" key="2">
    <source>
        <dbReference type="ARBA" id="ARBA00022803"/>
    </source>
</evidence>
<dbReference type="RefSeq" id="XP_013095451.2">
    <property type="nucleotide sequence ID" value="XM_013239997.2"/>
</dbReference>
<dbReference type="GeneID" id="106078917"/>
<feature type="domain" description="RNA-polymerase II-associated protein 3-like C-terminal" evidence="7">
    <location>
        <begin position="432"/>
        <end position="520"/>
    </location>
</feature>
<dbReference type="InterPro" id="IPR011990">
    <property type="entry name" value="TPR-like_helical_dom_sf"/>
</dbReference>
<gene>
    <name evidence="9" type="primary">LOC106078917</name>
</gene>
<feature type="compositionally biased region" description="Basic and acidic residues" evidence="6">
    <location>
        <begin position="385"/>
        <end position="396"/>
    </location>
</feature>
<feature type="region of interest" description="Disordered" evidence="6">
    <location>
        <begin position="365"/>
        <end position="396"/>
    </location>
</feature>
<dbReference type="InterPro" id="IPR019734">
    <property type="entry name" value="TPR_rpt"/>
</dbReference>
<keyword evidence="8" id="KW-1185">Reference proteome</keyword>
<evidence type="ECO:0000256" key="3">
    <source>
        <dbReference type="ARBA" id="ARBA00038275"/>
    </source>
</evidence>
<evidence type="ECO:0000256" key="5">
    <source>
        <dbReference type="PROSITE-ProRule" id="PRU00339"/>
    </source>
</evidence>
<protein>
    <recommendedName>
        <fullName evidence="4">RNA polymerase II-associated protein 3</fullName>
    </recommendedName>
</protein>
<dbReference type="GO" id="GO:0101031">
    <property type="term" value="C:protein folding chaperone complex"/>
    <property type="evidence" value="ECO:0007669"/>
    <property type="project" value="TreeGrafter"/>
</dbReference>
<proteinExistence type="inferred from homology"/>
<dbReference type="PANTHER" id="PTHR46423:SF1">
    <property type="entry name" value="RNA POLYMERASE II-ASSOCIATED PROTEIN 3"/>
    <property type="match status" value="1"/>
</dbReference>
<dbReference type="InterPro" id="IPR051966">
    <property type="entry name" value="RPAP3"/>
</dbReference>
<dbReference type="OMA" id="NFTPDRP"/>
<evidence type="ECO:0000313" key="8">
    <source>
        <dbReference type="Proteomes" id="UP001165740"/>
    </source>
</evidence>
<evidence type="ECO:0000256" key="4">
    <source>
        <dbReference type="ARBA" id="ARBA00040133"/>
    </source>
</evidence>
<dbReference type="OrthoDB" id="629492at2759"/>
<comment type="similarity">
    <text evidence="3">Belongs to the RPAP3 family.</text>
</comment>
<reference evidence="9" key="1">
    <citation type="submission" date="2025-08" db="UniProtKB">
        <authorList>
            <consortium name="RefSeq"/>
        </authorList>
    </citation>
    <scope>IDENTIFICATION</scope>
</reference>
<evidence type="ECO:0000259" key="7">
    <source>
        <dbReference type="Pfam" id="PF13877"/>
    </source>
</evidence>
<keyword evidence="1" id="KW-0677">Repeat</keyword>
<feature type="repeat" description="TPR" evidence="5">
    <location>
        <begin position="231"/>
        <end position="264"/>
    </location>
</feature>
<dbReference type="Pfam" id="PF13877">
    <property type="entry name" value="RPAP3_C"/>
    <property type="match status" value="1"/>
</dbReference>
<dbReference type="Gene3D" id="1.25.40.10">
    <property type="entry name" value="Tetratricopeptide repeat domain"/>
    <property type="match status" value="1"/>
</dbReference>
<evidence type="ECO:0000256" key="1">
    <source>
        <dbReference type="ARBA" id="ARBA00022737"/>
    </source>
</evidence>
<keyword evidence="2 5" id="KW-0802">TPR repeat</keyword>
<accession>A0A9U8ENL5</accession>
<dbReference type="Proteomes" id="UP001165740">
    <property type="component" value="Chromosome 4"/>
</dbReference>
<dbReference type="SUPFAM" id="SSF48452">
    <property type="entry name" value="TPR-like"/>
    <property type="match status" value="1"/>
</dbReference>
<dbReference type="KEGG" id="bgt:106078917"/>
<dbReference type="SMART" id="SM00028">
    <property type="entry name" value="TPR"/>
    <property type="match status" value="3"/>
</dbReference>
<feature type="region of interest" description="Disordered" evidence="6">
    <location>
        <begin position="70"/>
        <end position="89"/>
    </location>
</feature>
<name>A0A9U8ENL5_BIOGL</name>
<sequence>MILKIIENQNATSRHSTLHFSAIVTMPISEHEEKMINLRTQVQQNQLELHDYLSDLKSWEKDIKKKENVLKSEGKNTHETVQSELPPIRNTIHKKKLKRIKKEKPADQKKPKKISGFDFRAWDKFDVEKALEEIDQNDSQKDTSSSEYETDEEWEMERKKYLAGVEKDKGNDLLKQGELEKAVEAYTKGMQYDPTNAIIPANRAMALLKQQKFAAAELDCTLSLTLDPLYVKAYLRRATSRSSVGKLTEAIEDFKRVLDLEPTNKQAKTELEHLLKEVDREKKETVLSSLTEGKKGLVKPIYKPPEERSKLPLRTVPINEISLKQNKPLESPSQSQSEMAKSLTAKEGKEFDKFVNTALIKPMTAKSTEEQEDISRTQVSSTTDTHMEEESPFKVSSDAECHQLSTKIVTQNDNKISKSKVELGCGDSLTVPTTSFQFQSDFKLLKNKPESFFQYFQAIPPAKYSQLFGQCLDADILTTILSTLKVYHKSLTLNLYDVMLNLTLVKRFSMTAMFLSQKEKQVILDLIQLLEEEPSVSPDQLKTLRKKYEL</sequence>
<feature type="region of interest" description="Disordered" evidence="6">
    <location>
        <begin position="133"/>
        <end position="152"/>
    </location>
</feature>
<feature type="repeat" description="TPR" evidence="5">
    <location>
        <begin position="163"/>
        <end position="196"/>
    </location>
</feature>
<dbReference type="Pfam" id="PF13181">
    <property type="entry name" value="TPR_8"/>
    <property type="match status" value="1"/>
</dbReference>
<dbReference type="InterPro" id="IPR025986">
    <property type="entry name" value="RPAP3-like_C"/>
</dbReference>
<dbReference type="PANTHER" id="PTHR46423">
    <property type="entry name" value="RNA POLYMERASE II-ASSOCIATED PROTEIN 3"/>
    <property type="match status" value="1"/>
</dbReference>
<organism evidence="8 9">
    <name type="scientific">Biomphalaria glabrata</name>
    <name type="common">Bloodfluke planorb</name>
    <name type="synonym">Freshwater snail</name>
    <dbReference type="NCBI Taxonomy" id="6526"/>
    <lineage>
        <taxon>Eukaryota</taxon>
        <taxon>Metazoa</taxon>
        <taxon>Spiralia</taxon>
        <taxon>Lophotrochozoa</taxon>
        <taxon>Mollusca</taxon>
        <taxon>Gastropoda</taxon>
        <taxon>Heterobranchia</taxon>
        <taxon>Euthyneura</taxon>
        <taxon>Panpulmonata</taxon>
        <taxon>Hygrophila</taxon>
        <taxon>Lymnaeoidea</taxon>
        <taxon>Planorbidae</taxon>
        <taxon>Biomphalaria</taxon>
    </lineage>
</organism>
<dbReference type="PROSITE" id="PS50005">
    <property type="entry name" value="TPR"/>
    <property type="match status" value="2"/>
</dbReference>